<dbReference type="Proteomes" id="UP001596004">
    <property type="component" value="Unassembled WGS sequence"/>
</dbReference>
<dbReference type="RefSeq" id="WP_380852589.1">
    <property type="nucleotide sequence ID" value="NZ_JBHSFP010000071.1"/>
</dbReference>
<feature type="domain" description="DUF7824" evidence="1">
    <location>
        <begin position="3"/>
        <end position="90"/>
    </location>
</feature>
<name>A0ABV9CWH3_9ACTN</name>
<gene>
    <name evidence="2" type="ORF">ACFO60_40170</name>
</gene>
<dbReference type="EMBL" id="JBHSFP010000071">
    <property type="protein sequence ID" value="MFC4537027.1"/>
    <property type="molecule type" value="Genomic_DNA"/>
</dbReference>
<keyword evidence="3" id="KW-1185">Reference proteome</keyword>
<reference evidence="3" key="1">
    <citation type="journal article" date="2019" name="Int. J. Syst. Evol. Microbiol.">
        <title>The Global Catalogue of Microorganisms (GCM) 10K type strain sequencing project: providing services to taxonomists for standard genome sequencing and annotation.</title>
        <authorList>
            <consortium name="The Broad Institute Genomics Platform"/>
            <consortium name="The Broad Institute Genome Sequencing Center for Infectious Disease"/>
            <person name="Wu L."/>
            <person name="Ma J."/>
        </authorList>
    </citation>
    <scope>NUCLEOTIDE SEQUENCE [LARGE SCALE GENOMIC DNA]</scope>
    <source>
        <strain evidence="3">CGMCC 4.7132</strain>
    </source>
</reference>
<organism evidence="2 3">
    <name type="scientific">Sphaerisporangium dianthi</name>
    <dbReference type="NCBI Taxonomy" id="1436120"/>
    <lineage>
        <taxon>Bacteria</taxon>
        <taxon>Bacillati</taxon>
        <taxon>Actinomycetota</taxon>
        <taxon>Actinomycetes</taxon>
        <taxon>Streptosporangiales</taxon>
        <taxon>Streptosporangiaceae</taxon>
        <taxon>Sphaerisporangium</taxon>
    </lineage>
</organism>
<proteinExistence type="predicted"/>
<accession>A0ABV9CWH3</accession>
<dbReference type="Pfam" id="PF25148">
    <property type="entry name" value="DUF7824"/>
    <property type="match status" value="1"/>
</dbReference>
<protein>
    <submittedName>
        <fullName evidence="2">DUF6493 family protein</fullName>
    </submittedName>
</protein>
<sequence>MFILRRYAEVYEALKSGTLPPVLLATPTLSTGRLDPGVLVSRLEAYEAAGAEPLPADLQQALLRLPRGAHPEAADRAARLTREAARTVARWMTGGGLPDPRAGVRWGCPEDATEHYFDERPGGRVAHLRLTPMLKAEPTGLDLIDGLLAEPQEWASEGHGGCIEWWPGVLPSHREVVAVNLLPHLLYQGYRPGVHPAHAAMLAASDGPAGDATALVLAYFLAQKQPEQGLRILLTMAARGDLPAAELGVQLGRLVRWAGHKHRDVGNALQAAADQGAHHEVWRVFRAMLPVLLPGPGERPRNGPAELVRLAATVAGRTGARGEITELAEVAARRSTSMLTRESRRLHQHLTRP</sequence>
<evidence type="ECO:0000313" key="3">
    <source>
        <dbReference type="Proteomes" id="UP001596004"/>
    </source>
</evidence>
<comment type="caution">
    <text evidence="2">The sequence shown here is derived from an EMBL/GenBank/DDBJ whole genome shotgun (WGS) entry which is preliminary data.</text>
</comment>
<dbReference type="InterPro" id="IPR056726">
    <property type="entry name" value="DUF7824"/>
</dbReference>
<evidence type="ECO:0000313" key="2">
    <source>
        <dbReference type="EMBL" id="MFC4537027.1"/>
    </source>
</evidence>
<evidence type="ECO:0000259" key="1">
    <source>
        <dbReference type="Pfam" id="PF25148"/>
    </source>
</evidence>